<feature type="non-terminal residue" evidence="2">
    <location>
        <position position="1"/>
    </location>
</feature>
<reference evidence="2 3" key="1">
    <citation type="submission" date="2021-06" db="EMBL/GenBank/DDBJ databases">
        <authorList>
            <person name="Kallberg Y."/>
            <person name="Tangrot J."/>
            <person name="Rosling A."/>
        </authorList>
    </citation>
    <scope>NUCLEOTIDE SEQUENCE [LARGE SCALE GENOMIC DNA]</scope>
    <source>
        <strain evidence="2 3">120-4 pot B 10/14</strain>
    </source>
</reference>
<evidence type="ECO:0000313" key="3">
    <source>
        <dbReference type="Proteomes" id="UP000789901"/>
    </source>
</evidence>
<evidence type="ECO:0000313" key="2">
    <source>
        <dbReference type="EMBL" id="CAG8644371.1"/>
    </source>
</evidence>
<keyword evidence="3" id="KW-1185">Reference proteome</keyword>
<accession>A0ABN7URL2</accession>
<comment type="caution">
    <text evidence="2">The sequence shown here is derived from an EMBL/GenBank/DDBJ whole genome shotgun (WGS) entry which is preliminary data.</text>
</comment>
<evidence type="ECO:0000256" key="1">
    <source>
        <dbReference type="SAM" id="MobiDB-lite"/>
    </source>
</evidence>
<dbReference type="EMBL" id="CAJVQB010004742">
    <property type="protein sequence ID" value="CAG8644371.1"/>
    <property type="molecule type" value="Genomic_DNA"/>
</dbReference>
<sequence>IIMPNLNQPILSSDLVNQFAQLLQQLQTVLTLSQAKFHQRSLKELPKGELIVTEVLKLYSTFQIGTSGHVNMTKSKNKEKIKPVNSLPKVSLENEKQEKKKPKNGKQEVPRERMNEFQNDGNNQKRNNKKNTFDNYKI</sequence>
<proteinExistence type="predicted"/>
<gene>
    <name evidence="2" type="ORF">GMARGA_LOCUS9017</name>
</gene>
<organism evidence="2 3">
    <name type="scientific">Gigaspora margarita</name>
    <dbReference type="NCBI Taxonomy" id="4874"/>
    <lineage>
        <taxon>Eukaryota</taxon>
        <taxon>Fungi</taxon>
        <taxon>Fungi incertae sedis</taxon>
        <taxon>Mucoromycota</taxon>
        <taxon>Glomeromycotina</taxon>
        <taxon>Glomeromycetes</taxon>
        <taxon>Diversisporales</taxon>
        <taxon>Gigasporaceae</taxon>
        <taxon>Gigaspora</taxon>
    </lineage>
</organism>
<feature type="region of interest" description="Disordered" evidence="1">
    <location>
        <begin position="67"/>
        <end position="138"/>
    </location>
</feature>
<dbReference type="Proteomes" id="UP000789901">
    <property type="component" value="Unassembled WGS sequence"/>
</dbReference>
<protein>
    <submittedName>
        <fullName evidence="2">39695_t:CDS:1</fullName>
    </submittedName>
</protein>
<name>A0ABN7URL2_GIGMA</name>
<feature type="compositionally biased region" description="Polar residues" evidence="1">
    <location>
        <begin position="116"/>
        <end position="125"/>
    </location>
</feature>
<feature type="compositionally biased region" description="Basic and acidic residues" evidence="1">
    <location>
        <begin position="105"/>
        <end position="115"/>
    </location>
</feature>